<evidence type="ECO:0000256" key="1">
    <source>
        <dbReference type="ARBA" id="ARBA00005836"/>
    </source>
</evidence>
<dbReference type="PANTHER" id="PTHR43421">
    <property type="entry name" value="METALLOPROTEASE PMBA"/>
    <property type="match status" value="1"/>
</dbReference>
<dbReference type="InterPro" id="IPR047657">
    <property type="entry name" value="PmbA"/>
</dbReference>
<dbReference type="Proteomes" id="UP000516160">
    <property type="component" value="Chromosome"/>
</dbReference>
<dbReference type="RefSeq" id="WP_213167370.1">
    <property type="nucleotide sequence ID" value="NZ_CP058559.1"/>
</dbReference>
<dbReference type="AlphaFoldDB" id="A0A7G9W4U1"/>
<sequence>MNIRDFKEKLFSLGTENGFTDMEVYFNASNNFNVKIFKGEVDNYTVADESGLAFRGLYKGKMGYAFTEKVDETSLGILIEEAKGNAMIIEDEDEVEIFAGSEKYNDFEGYSKALDEFTPEKKIQFAKDLEKEAFALDSRVVAVNYCMMASGEGERIIINNKGLEKSAKDNLAYCYLSVVVKEGENIKTGAKFVASTNITDFHAKKIAEKAVKEAVSMLGAETVKSKNYPVIFRNDAANTMLETFSSIFSAENVQKDLSLLKGKLGKNIASEKITIIDDPLMENGFASTPFDAEGVATYKKEIVSQGKLNTFLHNLKTAKKDGTESTGNAYKASFKGSVGIAPSNMYISPGEKTYDQLVENVEEGIIITDLQGLHSGTNAVSGDFSLAAQGYLVQNGKIIRPVDQITIAGNFYELLNEIEDIADDLEFGLPSRGNFGSPSLRVKGIAVSG</sequence>
<keyword evidence="6" id="KW-1185">Reference proteome</keyword>
<dbReference type="InterPro" id="IPR045570">
    <property type="entry name" value="Metalloprtase-TldD/E_cen_dom"/>
</dbReference>
<evidence type="ECO:0000259" key="4">
    <source>
        <dbReference type="Pfam" id="PF19290"/>
    </source>
</evidence>
<dbReference type="InterPro" id="IPR045569">
    <property type="entry name" value="Metalloprtase-TldD/E_C"/>
</dbReference>
<evidence type="ECO:0000313" key="6">
    <source>
        <dbReference type="Proteomes" id="UP000516160"/>
    </source>
</evidence>
<evidence type="ECO:0000259" key="2">
    <source>
        <dbReference type="Pfam" id="PF01523"/>
    </source>
</evidence>
<dbReference type="GO" id="GO:0008237">
    <property type="term" value="F:metallopeptidase activity"/>
    <property type="evidence" value="ECO:0007669"/>
    <property type="project" value="InterPro"/>
</dbReference>
<dbReference type="GO" id="GO:0006508">
    <property type="term" value="P:proteolysis"/>
    <property type="evidence" value="ECO:0007669"/>
    <property type="project" value="InterPro"/>
</dbReference>
<dbReference type="Pfam" id="PF01523">
    <property type="entry name" value="PmbA_TldD_1st"/>
    <property type="match status" value="1"/>
</dbReference>
<accession>A0A7G9W4U1</accession>
<feature type="domain" description="Metalloprotease TldD/E central" evidence="4">
    <location>
        <begin position="114"/>
        <end position="218"/>
    </location>
</feature>
<comment type="similarity">
    <text evidence="1">Belongs to the peptidase U62 family.</text>
</comment>
<dbReference type="InterPro" id="IPR002510">
    <property type="entry name" value="Metalloprtase-TldD/E_N"/>
</dbReference>
<feature type="domain" description="Metalloprotease TldD/E C-terminal" evidence="3">
    <location>
        <begin position="226"/>
        <end position="449"/>
    </location>
</feature>
<dbReference type="PANTHER" id="PTHR43421:SF1">
    <property type="entry name" value="METALLOPROTEASE PMBA"/>
    <property type="match status" value="1"/>
</dbReference>
<evidence type="ECO:0000313" key="5">
    <source>
        <dbReference type="EMBL" id="QNO13703.1"/>
    </source>
</evidence>
<dbReference type="Gene3D" id="3.30.2290.10">
    <property type="entry name" value="PmbA/TldD superfamily"/>
    <property type="match status" value="1"/>
</dbReference>
<protein>
    <submittedName>
        <fullName evidence="5">TldD/PmbA family protein</fullName>
    </submittedName>
</protein>
<reference evidence="5 6" key="1">
    <citation type="submission" date="2020-07" db="EMBL/GenBank/DDBJ databases">
        <title>Alkalicella. sp. LB2 genome.</title>
        <authorList>
            <person name="Postec A."/>
            <person name="Quemeneur M."/>
        </authorList>
    </citation>
    <scope>NUCLEOTIDE SEQUENCE [LARGE SCALE GENOMIC DNA]</scope>
    <source>
        <strain evidence="5 6">LB2</strain>
    </source>
</reference>
<evidence type="ECO:0000259" key="3">
    <source>
        <dbReference type="Pfam" id="PF19289"/>
    </source>
</evidence>
<organism evidence="5 6">
    <name type="scientific">Alkalicella caledoniensis</name>
    <dbReference type="NCBI Taxonomy" id="2731377"/>
    <lineage>
        <taxon>Bacteria</taxon>
        <taxon>Bacillati</taxon>
        <taxon>Bacillota</taxon>
        <taxon>Clostridia</taxon>
        <taxon>Eubacteriales</taxon>
        <taxon>Proteinivoracaceae</taxon>
        <taxon>Alkalicella</taxon>
    </lineage>
</organism>
<dbReference type="KEGG" id="acae:HYG86_02490"/>
<dbReference type="Pfam" id="PF19290">
    <property type="entry name" value="PmbA_TldD_2nd"/>
    <property type="match status" value="1"/>
</dbReference>
<dbReference type="InterPro" id="IPR035068">
    <property type="entry name" value="TldD/PmbA_N"/>
</dbReference>
<feature type="domain" description="Metalloprotease TldD/E N-terminal" evidence="2">
    <location>
        <begin position="23"/>
        <end position="86"/>
    </location>
</feature>
<dbReference type="GO" id="GO:0005829">
    <property type="term" value="C:cytosol"/>
    <property type="evidence" value="ECO:0007669"/>
    <property type="project" value="TreeGrafter"/>
</dbReference>
<dbReference type="EMBL" id="CP058559">
    <property type="protein sequence ID" value="QNO13703.1"/>
    <property type="molecule type" value="Genomic_DNA"/>
</dbReference>
<dbReference type="Pfam" id="PF19289">
    <property type="entry name" value="PmbA_TldD_3rd"/>
    <property type="match status" value="1"/>
</dbReference>
<proteinExistence type="inferred from homology"/>
<name>A0A7G9W4U1_ALKCA</name>
<dbReference type="InterPro" id="IPR036059">
    <property type="entry name" value="TldD/PmbA_sf"/>
</dbReference>
<gene>
    <name evidence="5" type="ORF">HYG86_02490</name>
</gene>
<dbReference type="SUPFAM" id="SSF111283">
    <property type="entry name" value="Putative modulator of DNA gyrase, PmbA/TldD"/>
    <property type="match status" value="1"/>
</dbReference>